<reference evidence="4" key="1">
    <citation type="submission" date="2015-11" db="EMBL/GenBank/DDBJ databases">
        <title>De novo transcriptome assembly of four potential Pierce s Disease insect vectors from Arizona vineyards.</title>
        <authorList>
            <person name="Tassone E.E."/>
        </authorList>
    </citation>
    <scope>NUCLEOTIDE SEQUENCE</scope>
</reference>
<dbReference type="InterPro" id="IPR027806">
    <property type="entry name" value="HARBI1_dom"/>
</dbReference>
<proteinExistence type="predicted"/>
<feature type="domain" description="DDE Tnp4" evidence="3">
    <location>
        <begin position="5"/>
        <end position="62"/>
    </location>
</feature>
<name>A0A1B6KJI4_9HEMI</name>
<dbReference type="GO" id="GO:0046872">
    <property type="term" value="F:metal ion binding"/>
    <property type="evidence" value="ECO:0007669"/>
    <property type="project" value="UniProtKB-KW"/>
</dbReference>
<sequence>FSRRLKLTHGEKIFNYRLSRARRVSENAFGIMAMKFRIFRTAIYLCPEKVDKIVKSTCALHNWLIKTSPSLYMPTGTADIEGEDGVMRSGSWRLDLQESRLARLPT</sequence>
<evidence type="ECO:0000256" key="1">
    <source>
        <dbReference type="ARBA" id="ARBA00001968"/>
    </source>
</evidence>
<protein>
    <recommendedName>
        <fullName evidence="3">DDE Tnp4 domain-containing protein</fullName>
    </recommendedName>
</protein>
<dbReference type="Pfam" id="PF13359">
    <property type="entry name" value="DDE_Tnp_4"/>
    <property type="match status" value="1"/>
</dbReference>
<evidence type="ECO:0000256" key="2">
    <source>
        <dbReference type="ARBA" id="ARBA00022723"/>
    </source>
</evidence>
<accession>A0A1B6KJI4</accession>
<feature type="non-terminal residue" evidence="4">
    <location>
        <position position="1"/>
    </location>
</feature>
<dbReference type="EMBL" id="GEBQ01028368">
    <property type="protein sequence ID" value="JAT11609.1"/>
    <property type="molecule type" value="Transcribed_RNA"/>
</dbReference>
<organism evidence="4">
    <name type="scientific">Graphocephala atropunctata</name>
    <dbReference type="NCBI Taxonomy" id="36148"/>
    <lineage>
        <taxon>Eukaryota</taxon>
        <taxon>Metazoa</taxon>
        <taxon>Ecdysozoa</taxon>
        <taxon>Arthropoda</taxon>
        <taxon>Hexapoda</taxon>
        <taxon>Insecta</taxon>
        <taxon>Pterygota</taxon>
        <taxon>Neoptera</taxon>
        <taxon>Paraneoptera</taxon>
        <taxon>Hemiptera</taxon>
        <taxon>Auchenorrhyncha</taxon>
        <taxon>Membracoidea</taxon>
        <taxon>Cicadellidae</taxon>
        <taxon>Cicadellinae</taxon>
        <taxon>Cicadellini</taxon>
        <taxon>Graphocephala</taxon>
    </lineage>
</organism>
<gene>
    <name evidence="4" type="ORF">g.50544</name>
</gene>
<evidence type="ECO:0000259" key="3">
    <source>
        <dbReference type="Pfam" id="PF13359"/>
    </source>
</evidence>
<feature type="non-terminal residue" evidence="4">
    <location>
        <position position="106"/>
    </location>
</feature>
<evidence type="ECO:0000313" key="4">
    <source>
        <dbReference type="EMBL" id="JAT11609.1"/>
    </source>
</evidence>
<comment type="cofactor">
    <cofactor evidence="1">
        <name>a divalent metal cation</name>
        <dbReference type="ChEBI" id="CHEBI:60240"/>
    </cofactor>
</comment>
<keyword evidence="2" id="KW-0479">Metal-binding</keyword>
<dbReference type="AlphaFoldDB" id="A0A1B6KJI4"/>